<dbReference type="GO" id="GO:0003834">
    <property type="term" value="F:beta-carotene 15,15'-dioxygenase activity"/>
    <property type="evidence" value="ECO:0007669"/>
    <property type="project" value="TreeGrafter"/>
</dbReference>
<keyword evidence="6" id="KW-1185">Reference proteome</keyword>
<protein>
    <submittedName>
        <fullName evidence="7">Uncharacterized protein</fullName>
    </submittedName>
</protein>
<dbReference type="PANTHER" id="PTHR10543:SF24">
    <property type="entry name" value="CAROTENOID ISOMEROOXYGENASE"/>
    <property type="match status" value="1"/>
</dbReference>
<organism evidence="6 7">
    <name type="scientific">Panagrolaimus superbus</name>
    <dbReference type="NCBI Taxonomy" id="310955"/>
    <lineage>
        <taxon>Eukaryota</taxon>
        <taxon>Metazoa</taxon>
        <taxon>Ecdysozoa</taxon>
        <taxon>Nematoda</taxon>
        <taxon>Chromadorea</taxon>
        <taxon>Rhabditida</taxon>
        <taxon>Tylenchina</taxon>
        <taxon>Panagrolaimomorpha</taxon>
        <taxon>Panagrolaimoidea</taxon>
        <taxon>Panagrolaimidae</taxon>
        <taxon>Panagrolaimus</taxon>
    </lineage>
</organism>
<dbReference type="Pfam" id="PF03055">
    <property type="entry name" value="RPE65"/>
    <property type="match status" value="1"/>
</dbReference>
<keyword evidence="3" id="KW-0560">Oxidoreductase</keyword>
<comment type="similarity">
    <text evidence="1">Belongs to the carotenoid oxygenase family.</text>
</comment>
<keyword evidence="4 5" id="KW-0408">Iron</keyword>
<comment type="cofactor">
    <cofactor evidence="5">
        <name>Fe(2+)</name>
        <dbReference type="ChEBI" id="CHEBI:29033"/>
    </cofactor>
    <text evidence="5">Binds 1 Fe(2+) ion per subunit.</text>
</comment>
<dbReference type="AlphaFoldDB" id="A0A914ZE47"/>
<evidence type="ECO:0000313" key="6">
    <source>
        <dbReference type="Proteomes" id="UP000887577"/>
    </source>
</evidence>
<feature type="binding site" evidence="5">
    <location>
        <position position="177"/>
    </location>
    <ligand>
        <name>Fe cation</name>
        <dbReference type="ChEBI" id="CHEBI:24875"/>
        <note>catalytic</note>
    </ligand>
</feature>
<evidence type="ECO:0000256" key="1">
    <source>
        <dbReference type="ARBA" id="ARBA00006787"/>
    </source>
</evidence>
<feature type="binding site" evidence="5">
    <location>
        <position position="526"/>
    </location>
    <ligand>
        <name>Fe cation</name>
        <dbReference type="ChEBI" id="CHEBI:24875"/>
        <note>catalytic</note>
    </ligand>
</feature>
<accession>A0A914ZE47</accession>
<evidence type="ECO:0000256" key="5">
    <source>
        <dbReference type="PIRSR" id="PIRSR604294-1"/>
    </source>
</evidence>
<dbReference type="GO" id="GO:0010436">
    <property type="term" value="F:carotenoid dioxygenase activity"/>
    <property type="evidence" value="ECO:0007669"/>
    <property type="project" value="TreeGrafter"/>
</dbReference>
<evidence type="ECO:0000256" key="4">
    <source>
        <dbReference type="ARBA" id="ARBA00023004"/>
    </source>
</evidence>
<sequence length="532" mass="60383">MATKTAEKVAALFENYSEVIEPEESIVEGKIPLWLNVSLLRNGPGMFNIGEYKYKHWFDGLAYMQRFGFANGKMTYSARYLQSDTYKINMAANRICVNEFGTFGYSDPCKSVLGKLSTFFTADQLSDNASVNFMALGDTVWAATETPHLLQVDPKSLETLNKTDISKIISLNTFTAHQQYDSEGNLYHIGSKFGKQTEYIFAVTKNPKNNKSPPPEDNQFAETSVIGTLTATDDPCYNHSFAMTENYIILFETPLRISILSLLTRSIRGLSFRECMYWKNDVPVFIRILDKRSGKEVSELKFRHEPFFSFHQANAYEKEGCIIMDYCQIKKAGDLEQFELENLRDNGLQKTEKDGIAFCSRLVIPLEVDLTKGDVKEGDDIIKGKSFAKGCKAVLKGKNEIWLEQENLSDIGFEFPRYNMAYNLKPYKYIYGSTLLGSNDNFYGLIKMDVESREVKTWSRDHQLQIAAEPVFVPNPTGSDEDDGVVLAPIVNFKENDAPFVVVLDAKTFTEIARCKIGQRLPLGFHAQYYNN</sequence>
<name>A0A914ZE47_9BILA</name>
<dbReference type="InterPro" id="IPR004294">
    <property type="entry name" value="Carotenoid_Oase"/>
</dbReference>
<proteinExistence type="inferred from homology"/>
<evidence type="ECO:0000313" key="7">
    <source>
        <dbReference type="WBParaSite" id="PSU_v2.g8546.t1"/>
    </source>
</evidence>
<dbReference type="GO" id="GO:0046872">
    <property type="term" value="F:metal ion binding"/>
    <property type="evidence" value="ECO:0007669"/>
    <property type="project" value="UniProtKB-KW"/>
</dbReference>
<evidence type="ECO:0000256" key="2">
    <source>
        <dbReference type="ARBA" id="ARBA00022723"/>
    </source>
</evidence>
<keyword evidence="2 5" id="KW-0479">Metal-binding</keyword>
<feature type="binding site" evidence="5">
    <location>
        <position position="239"/>
    </location>
    <ligand>
        <name>Fe cation</name>
        <dbReference type="ChEBI" id="CHEBI:24875"/>
        <note>catalytic</note>
    </ligand>
</feature>
<dbReference type="WBParaSite" id="PSU_v2.g8546.t1">
    <property type="protein sequence ID" value="PSU_v2.g8546.t1"/>
    <property type="gene ID" value="PSU_v2.g8546"/>
</dbReference>
<dbReference type="GO" id="GO:0042574">
    <property type="term" value="P:retinal metabolic process"/>
    <property type="evidence" value="ECO:0007669"/>
    <property type="project" value="TreeGrafter"/>
</dbReference>
<dbReference type="GO" id="GO:0016121">
    <property type="term" value="P:carotene catabolic process"/>
    <property type="evidence" value="ECO:0007669"/>
    <property type="project" value="TreeGrafter"/>
</dbReference>
<evidence type="ECO:0000256" key="3">
    <source>
        <dbReference type="ARBA" id="ARBA00023002"/>
    </source>
</evidence>
<dbReference type="Proteomes" id="UP000887577">
    <property type="component" value="Unplaced"/>
</dbReference>
<reference evidence="7" key="1">
    <citation type="submission" date="2022-11" db="UniProtKB">
        <authorList>
            <consortium name="WormBaseParasite"/>
        </authorList>
    </citation>
    <scope>IDENTIFICATION</scope>
</reference>
<feature type="binding site" evidence="5">
    <location>
        <position position="311"/>
    </location>
    <ligand>
        <name>Fe cation</name>
        <dbReference type="ChEBI" id="CHEBI:24875"/>
        <note>catalytic</note>
    </ligand>
</feature>
<dbReference type="PANTHER" id="PTHR10543">
    <property type="entry name" value="BETA-CAROTENE DIOXYGENASE"/>
    <property type="match status" value="1"/>
</dbReference>